<feature type="transmembrane region" description="Helical" evidence="10">
    <location>
        <begin position="450"/>
        <end position="471"/>
    </location>
</feature>
<comment type="subcellular location">
    <subcellularLocation>
        <location evidence="1">Cell membrane</location>
        <topology evidence="1">Multi-pass membrane protein</topology>
    </subcellularLocation>
    <subcellularLocation>
        <location evidence="9">Membrane</location>
        <topology evidence="9">Multi-pass membrane protein</topology>
    </subcellularLocation>
</comment>
<dbReference type="GO" id="GO:0005886">
    <property type="term" value="C:plasma membrane"/>
    <property type="evidence" value="ECO:0007669"/>
    <property type="project" value="UniProtKB-SubCell"/>
</dbReference>
<dbReference type="InterPro" id="IPR050616">
    <property type="entry name" value="CPA3_Na-H_Antiporter_A"/>
</dbReference>
<feature type="transmembrane region" description="Helical" evidence="10">
    <location>
        <begin position="645"/>
        <end position="664"/>
    </location>
</feature>
<dbReference type="InterPro" id="IPR046806">
    <property type="entry name" value="MrpA_C/MbhE"/>
</dbReference>
<evidence type="ECO:0000256" key="1">
    <source>
        <dbReference type="ARBA" id="ARBA00004651"/>
    </source>
</evidence>
<organism evidence="15 16">
    <name type="scientific">Vibrio metschnikovii</name>
    <dbReference type="NCBI Taxonomy" id="28172"/>
    <lineage>
        <taxon>Bacteria</taxon>
        <taxon>Pseudomonadati</taxon>
        <taxon>Pseudomonadota</taxon>
        <taxon>Gammaproteobacteria</taxon>
        <taxon>Vibrionales</taxon>
        <taxon>Vibrionaceae</taxon>
        <taxon>Vibrio</taxon>
    </lineage>
</organism>
<evidence type="ECO:0000259" key="14">
    <source>
        <dbReference type="Pfam" id="PF20501"/>
    </source>
</evidence>
<keyword evidence="7" id="KW-0406">Ion transport</keyword>
<feature type="transmembrane region" description="Helical" evidence="10">
    <location>
        <begin position="684"/>
        <end position="703"/>
    </location>
</feature>
<keyword evidence="6 10" id="KW-1133">Transmembrane helix</keyword>
<keyword evidence="2" id="KW-0813">Transport</keyword>
<dbReference type="PANTHER" id="PTHR43373:SF1">
    <property type="entry name" value="NA(+)_H(+) ANTIPORTER SUBUNIT A"/>
    <property type="match status" value="1"/>
</dbReference>
<dbReference type="GO" id="GO:0015297">
    <property type="term" value="F:antiporter activity"/>
    <property type="evidence" value="ECO:0007669"/>
    <property type="project" value="UniProtKB-KW"/>
</dbReference>
<evidence type="ECO:0000259" key="13">
    <source>
        <dbReference type="Pfam" id="PF13244"/>
    </source>
</evidence>
<dbReference type="InterPro" id="IPR001750">
    <property type="entry name" value="ND/Mrp_TM"/>
</dbReference>
<keyword evidence="5 9" id="KW-0812">Transmembrane</keyword>
<dbReference type="Pfam" id="PF00662">
    <property type="entry name" value="Proton_antipo_N"/>
    <property type="match status" value="1"/>
</dbReference>
<feature type="transmembrane region" description="Helical" evidence="10">
    <location>
        <begin position="491"/>
        <end position="512"/>
    </location>
</feature>
<evidence type="ECO:0000313" key="15">
    <source>
        <dbReference type="EMBL" id="MBC5850124.1"/>
    </source>
</evidence>
<feature type="transmembrane region" description="Helical" evidence="10">
    <location>
        <begin position="296"/>
        <end position="314"/>
    </location>
</feature>
<keyword evidence="3" id="KW-0050">Antiport</keyword>
<reference evidence="15" key="1">
    <citation type="submission" date="2020-08" db="EMBL/GenBank/DDBJ databases">
        <title>Genome Sequencing and Pan-Genome Analysis of Migratory bird Vibrio Strains, Inner Mongolia.</title>
        <authorList>
            <person name="Zheng L."/>
        </authorList>
    </citation>
    <scope>NUCLEOTIDE SEQUENCE</scope>
    <source>
        <strain evidence="15">M13F</strain>
    </source>
</reference>
<dbReference type="PRINTS" id="PR01434">
    <property type="entry name" value="NADHDHGNASE5"/>
</dbReference>
<evidence type="ECO:0000256" key="7">
    <source>
        <dbReference type="ARBA" id="ARBA00023065"/>
    </source>
</evidence>
<dbReference type="EMBL" id="JACRUP010000001">
    <property type="protein sequence ID" value="MBC5850124.1"/>
    <property type="molecule type" value="Genomic_DNA"/>
</dbReference>
<feature type="transmembrane region" description="Helical" evidence="10">
    <location>
        <begin position="75"/>
        <end position="95"/>
    </location>
</feature>
<evidence type="ECO:0000256" key="4">
    <source>
        <dbReference type="ARBA" id="ARBA00022475"/>
    </source>
</evidence>
<feature type="domain" description="MrpA C-terminal/MbhD" evidence="13">
    <location>
        <begin position="604"/>
        <end position="668"/>
    </location>
</feature>
<feature type="transmembrane region" description="Helical" evidence="10">
    <location>
        <begin position="203"/>
        <end position="228"/>
    </location>
</feature>
<evidence type="ECO:0000256" key="10">
    <source>
        <dbReference type="SAM" id="Phobius"/>
    </source>
</evidence>
<feature type="transmembrane region" description="Helical" evidence="10">
    <location>
        <begin position="621"/>
        <end position="639"/>
    </location>
</feature>
<feature type="transmembrane region" description="Helical" evidence="10">
    <location>
        <begin position="739"/>
        <end position="758"/>
    </location>
</feature>
<accession>A0A9X0R5I7</accession>
<evidence type="ECO:0000256" key="8">
    <source>
        <dbReference type="ARBA" id="ARBA00023136"/>
    </source>
</evidence>
<evidence type="ECO:0000256" key="6">
    <source>
        <dbReference type="ARBA" id="ARBA00022989"/>
    </source>
</evidence>
<gene>
    <name evidence="15" type="ORF">H8Q88_04020</name>
</gene>
<feature type="domain" description="NADH:quinone oxidoreductase/Mrp antiporter transmembrane" evidence="11">
    <location>
        <begin position="124"/>
        <end position="412"/>
    </location>
</feature>
<evidence type="ECO:0000256" key="9">
    <source>
        <dbReference type="RuleBase" id="RU000320"/>
    </source>
</evidence>
<dbReference type="InterPro" id="IPR025383">
    <property type="entry name" value="MrpA_C/MbhD"/>
</dbReference>
<evidence type="ECO:0000259" key="12">
    <source>
        <dbReference type="Pfam" id="PF00662"/>
    </source>
</evidence>
<sequence>MLLALMSGFIVAFFVPWLYRQLGERAVWWVALLPALLFVYFLGFVPQVTAGHSLLFYYDWIPSLGISLDIRLDGLSLLFALLITGIGTLVVVYAGSYLSGHVDQRKLVMYLCAFMGAMLGVVLANNIMAMFVFWELTSITSYMLIGFHHEQEKSRKSALQGLFVTVGGGLALMAGVILLGQIAGTYQLDQIVRQGTEIQQHSLFLPMMLLVLAGAFTKSAQVPFHFWLPNAMAAPTPVSSFLHSATMVKAGIYLMARLQPVMAGDSTWTMLLVGVGALTMLVGSVMAVTSTDLKRILAYTTVASLGTLTLLIGIGTEAALIAAMVFLLAHALYKGALFMAAGTVDHETGTKDIRQLSGLRRSMPQTAIFMSLAALALAGIPPVFGFIAKEAMLEGLLTSPWQSALLFVGVVSSICLAACAGLVAIKPFWGEVITTPKEAHEAPFAMRVGFSLLASLGLIFGLIPSLVSPLITAAASSISGYTVDPIALSLWHGFNLPLLLSAVALAGGYLLFKRWGRLAPKAILAKPLLNYGPEKGYDLFMQGLVIFSKWLTGRVQNGYLSNYILTIFITTIVLVGYTIATRVGWYGTLDFSGVEVYEILISGIIIAVVSYACITSQRLGAVAAIGALGFSMALIYVFFSAPDLAITQILIETLTVIMLVFVLFKLPRFQRLSSSDVRWRDAFVAIVFGGMMTLLVMTVTQFAEPDRISDYLIENSYVIAKGRNIVNVILVDYRALDTLGELFVLALAAIGVTAMIKLEKNKS</sequence>
<dbReference type="Pfam" id="PF20501">
    <property type="entry name" value="MbhE"/>
    <property type="match status" value="1"/>
</dbReference>
<proteinExistence type="predicted"/>
<protein>
    <submittedName>
        <fullName evidence="15">Monovalent cation/H+ antiporter subunit A</fullName>
    </submittedName>
</protein>
<dbReference type="NCBIfam" id="NF009287">
    <property type="entry name" value="PRK12647.1"/>
    <property type="match status" value="1"/>
</dbReference>
<dbReference type="Pfam" id="PF13244">
    <property type="entry name" value="MbhD"/>
    <property type="match status" value="1"/>
</dbReference>
<evidence type="ECO:0000256" key="3">
    <source>
        <dbReference type="ARBA" id="ARBA00022449"/>
    </source>
</evidence>
<evidence type="ECO:0000313" key="16">
    <source>
        <dbReference type="Proteomes" id="UP000615796"/>
    </source>
</evidence>
<keyword evidence="8 10" id="KW-0472">Membrane</keyword>
<dbReference type="PANTHER" id="PTHR43373">
    <property type="entry name" value="NA(+)/H(+) ANTIPORTER SUBUNIT"/>
    <property type="match status" value="1"/>
</dbReference>
<feature type="transmembrane region" description="Helical" evidence="10">
    <location>
        <begin position="29"/>
        <end position="55"/>
    </location>
</feature>
<evidence type="ECO:0000259" key="11">
    <source>
        <dbReference type="Pfam" id="PF00361"/>
    </source>
</evidence>
<keyword evidence="16" id="KW-1185">Reference proteome</keyword>
<evidence type="ECO:0000256" key="2">
    <source>
        <dbReference type="ARBA" id="ARBA00022448"/>
    </source>
</evidence>
<comment type="caution">
    <text evidence="15">The sequence shown here is derived from an EMBL/GenBank/DDBJ whole genome shotgun (WGS) entry which is preliminary data.</text>
</comment>
<dbReference type="InterPro" id="IPR001516">
    <property type="entry name" value="Proton_antipo_N"/>
</dbReference>
<feature type="transmembrane region" description="Helical" evidence="10">
    <location>
        <begin position="365"/>
        <end position="384"/>
    </location>
</feature>
<feature type="transmembrane region" description="Helical" evidence="10">
    <location>
        <begin position="6"/>
        <end position="22"/>
    </location>
</feature>
<feature type="transmembrane region" description="Helical" evidence="10">
    <location>
        <begin position="161"/>
        <end position="183"/>
    </location>
</feature>
<dbReference type="AlphaFoldDB" id="A0A9X0R5I7"/>
<feature type="domain" description="MrpA C-terminal/MbhE" evidence="14">
    <location>
        <begin position="678"/>
        <end position="757"/>
    </location>
</feature>
<feature type="domain" description="NADH-Ubiquinone oxidoreductase (complex I) chain 5 N-terminal" evidence="12">
    <location>
        <begin position="61"/>
        <end position="100"/>
    </location>
</feature>
<name>A0A9X0R5I7_VIBME</name>
<feature type="transmembrane region" description="Helical" evidence="10">
    <location>
        <begin position="596"/>
        <end position="614"/>
    </location>
</feature>
<dbReference type="RefSeq" id="WP_187025350.1">
    <property type="nucleotide sequence ID" value="NZ_CAWQOS010000001.1"/>
</dbReference>
<dbReference type="GO" id="GO:0006811">
    <property type="term" value="P:monoatomic ion transport"/>
    <property type="evidence" value="ECO:0007669"/>
    <property type="project" value="UniProtKB-KW"/>
</dbReference>
<feature type="transmembrane region" description="Helical" evidence="10">
    <location>
        <begin position="404"/>
        <end position="429"/>
    </location>
</feature>
<evidence type="ECO:0000256" key="5">
    <source>
        <dbReference type="ARBA" id="ARBA00022692"/>
    </source>
</evidence>
<feature type="transmembrane region" description="Helical" evidence="10">
    <location>
        <begin position="559"/>
        <end position="580"/>
    </location>
</feature>
<feature type="transmembrane region" description="Helical" evidence="10">
    <location>
        <begin position="268"/>
        <end position="289"/>
    </location>
</feature>
<keyword evidence="4" id="KW-1003">Cell membrane</keyword>
<feature type="transmembrane region" description="Helical" evidence="10">
    <location>
        <begin position="320"/>
        <end position="344"/>
    </location>
</feature>
<dbReference type="Pfam" id="PF00361">
    <property type="entry name" value="Proton_antipo_M"/>
    <property type="match status" value="1"/>
</dbReference>
<dbReference type="Proteomes" id="UP000615796">
    <property type="component" value="Unassembled WGS sequence"/>
</dbReference>
<feature type="transmembrane region" description="Helical" evidence="10">
    <location>
        <begin position="107"/>
        <end position="125"/>
    </location>
</feature>